<reference evidence="2 3" key="1">
    <citation type="submission" date="2017-03" db="EMBL/GenBank/DDBJ databases">
        <authorList>
            <person name="Afonso C.L."/>
            <person name="Miller P.J."/>
            <person name="Scott M.A."/>
            <person name="Spackman E."/>
            <person name="Goraichik I."/>
            <person name="Dimitrov K.M."/>
            <person name="Suarez D.L."/>
            <person name="Swayne D.E."/>
        </authorList>
    </citation>
    <scope>NUCLEOTIDE SEQUENCE [LARGE SCALE GENOMIC DNA]</scope>
    <source>
        <strain evidence="2">Genome sequencing of Nitrospira japonica strain NJ11</strain>
    </source>
</reference>
<proteinExistence type="predicted"/>
<feature type="chain" id="PRO_5012732224" evidence="1">
    <location>
        <begin position="26"/>
        <end position="199"/>
    </location>
</feature>
<dbReference type="EMBL" id="LT828648">
    <property type="protein sequence ID" value="SLM48099.1"/>
    <property type="molecule type" value="Genomic_DNA"/>
</dbReference>
<keyword evidence="1" id="KW-0732">Signal</keyword>
<evidence type="ECO:0000313" key="3">
    <source>
        <dbReference type="Proteomes" id="UP000192042"/>
    </source>
</evidence>
<accession>A0A1W1I5D6</accession>
<dbReference type="STRING" id="1325564.NSJP_1927"/>
<evidence type="ECO:0000313" key="2">
    <source>
        <dbReference type="EMBL" id="SLM48099.1"/>
    </source>
</evidence>
<dbReference type="KEGG" id="nja:NSJP_1927"/>
<feature type="signal peptide" evidence="1">
    <location>
        <begin position="1"/>
        <end position="25"/>
    </location>
</feature>
<evidence type="ECO:0000256" key="1">
    <source>
        <dbReference type="SAM" id="SignalP"/>
    </source>
</evidence>
<name>A0A1W1I5D6_9BACT</name>
<organism evidence="2 3">
    <name type="scientific">Nitrospira japonica</name>
    <dbReference type="NCBI Taxonomy" id="1325564"/>
    <lineage>
        <taxon>Bacteria</taxon>
        <taxon>Pseudomonadati</taxon>
        <taxon>Nitrospirota</taxon>
        <taxon>Nitrospiria</taxon>
        <taxon>Nitrospirales</taxon>
        <taxon>Nitrospiraceae</taxon>
        <taxon>Nitrospira</taxon>
    </lineage>
</organism>
<dbReference type="AlphaFoldDB" id="A0A1W1I5D6"/>
<keyword evidence="3" id="KW-1185">Reference proteome</keyword>
<dbReference type="Proteomes" id="UP000192042">
    <property type="component" value="Chromosome I"/>
</dbReference>
<protein>
    <submittedName>
        <fullName evidence="2">Uncharacterized protein</fullName>
    </submittedName>
</protein>
<sequence>MNLSRASNLGTLSLALILLVSIARAPVAASGAEEMVPLQQEEGSCPDLTGLYEYQGKAADGFPTYYRALKTPLTLDRLLGTFAFGNKYPELIGGQLSGIGRGLELTILGTNAFTYLDSVVRPEDRVVCEAEMLRLEQHREVGGDGAYNKLHIIRTASIEKGGALQVNVTIRGSGRFLFFFWYELPSEEYQAVFLRKAES</sequence>
<gene>
    <name evidence="2" type="ORF">NSJP_1927</name>
</gene>